<evidence type="ECO:0000313" key="3">
    <source>
        <dbReference type="Proteomes" id="UP001183202"/>
    </source>
</evidence>
<feature type="domain" description="Beta-lactamase-related" evidence="1">
    <location>
        <begin position="27"/>
        <end position="296"/>
    </location>
</feature>
<evidence type="ECO:0000313" key="2">
    <source>
        <dbReference type="EMBL" id="MDT0349189.1"/>
    </source>
</evidence>
<protein>
    <submittedName>
        <fullName evidence="2">Serine hydrolase domain-containing protein</fullName>
        <ecNumber evidence="2">3.1.1.103</ecNumber>
    </submittedName>
</protein>
<dbReference type="InterPro" id="IPR012338">
    <property type="entry name" value="Beta-lactam/transpept-like"/>
</dbReference>
<dbReference type="InterPro" id="IPR050789">
    <property type="entry name" value="Diverse_Enzym_Activities"/>
</dbReference>
<keyword evidence="3" id="KW-1185">Reference proteome</keyword>
<dbReference type="SUPFAM" id="SSF56601">
    <property type="entry name" value="beta-lactamase/transpeptidase-like"/>
    <property type="match status" value="1"/>
</dbReference>
<keyword evidence="2" id="KW-0378">Hydrolase</keyword>
<proteinExistence type="predicted"/>
<dbReference type="RefSeq" id="WP_311555170.1">
    <property type="nucleotide sequence ID" value="NZ_JAVREJ010000003.1"/>
</dbReference>
<dbReference type="Pfam" id="PF00144">
    <property type="entry name" value="Beta-lactamase"/>
    <property type="match status" value="1"/>
</dbReference>
<dbReference type="Gene3D" id="3.40.710.10">
    <property type="entry name" value="DD-peptidase/beta-lactamase superfamily"/>
    <property type="match status" value="1"/>
</dbReference>
<dbReference type="Proteomes" id="UP001183202">
    <property type="component" value="Unassembled WGS sequence"/>
</dbReference>
<organism evidence="2 3">
    <name type="scientific">Pseudonocardia charpentierae</name>
    <dbReference type="NCBI Taxonomy" id="3075545"/>
    <lineage>
        <taxon>Bacteria</taxon>
        <taxon>Bacillati</taxon>
        <taxon>Actinomycetota</taxon>
        <taxon>Actinomycetes</taxon>
        <taxon>Pseudonocardiales</taxon>
        <taxon>Pseudonocardiaceae</taxon>
        <taxon>Pseudonocardia</taxon>
    </lineage>
</organism>
<sequence>MIDKGFARVVDRLTAARSEGLRMRTLVVSRGDEVLVHDFAPPSARVDLRSITKAVVSLAVGAAIADGTRLRGRPLALDLEIWPYFTEFLERQPAAGRENLRAVRLRHLLTSTTGNAEGFLFRRDLEGRDRGSLLDHIFAHELVHRPGSHFAYSNAGWYLISAMVREELGVGLRDVVGDLVLRPLGITDVTWTAYGRYEAAATGLSMTAVDLAAVGRMLLAGGVHEGRQVVPRAWIACMRSPAVRASSDYEPPLRANAYGLGLWLCDDGTYYCDGTGGQFLIVEPRTDTVVVALAEAGDTVTVARCLRDLL</sequence>
<dbReference type="InterPro" id="IPR001466">
    <property type="entry name" value="Beta-lactam-related"/>
</dbReference>
<dbReference type="EC" id="3.1.1.103" evidence="2"/>
<gene>
    <name evidence="2" type="ORF">RM445_06585</name>
</gene>
<dbReference type="EMBL" id="JAVREJ010000003">
    <property type="protein sequence ID" value="MDT0349189.1"/>
    <property type="molecule type" value="Genomic_DNA"/>
</dbReference>
<dbReference type="GO" id="GO:0016787">
    <property type="term" value="F:hydrolase activity"/>
    <property type="evidence" value="ECO:0007669"/>
    <property type="project" value="UniProtKB-KW"/>
</dbReference>
<accession>A0ABU2N5M5</accession>
<reference evidence="3" key="1">
    <citation type="submission" date="2023-07" db="EMBL/GenBank/DDBJ databases">
        <title>30 novel species of actinomycetes from the DSMZ collection.</title>
        <authorList>
            <person name="Nouioui I."/>
        </authorList>
    </citation>
    <scope>NUCLEOTIDE SEQUENCE [LARGE SCALE GENOMIC DNA]</scope>
    <source>
        <strain evidence="3">DSM 45834</strain>
    </source>
</reference>
<dbReference type="PANTHER" id="PTHR43283">
    <property type="entry name" value="BETA-LACTAMASE-RELATED"/>
    <property type="match status" value="1"/>
</dbReference>
<name>A0ABU2N5M5_9PSEU</name>
<dbReference type="PANTHER" id="PTHR43283:SF7">
    <property type="entry name" value="BETA-LACTAMASE-RELATED DOMAIN-CONTAINING PROTEIN"/>
    <property type="match status" value="1"/>
</dbReference>
<evidence type="ECO:0000259" key="1">
    <source>
        <dbReference type="Pfam" id="PF00144"/>
    </source>
</evidence>
<comment type="caution">
    <text evidence="2">The sequence shown here is derived from an EMBL/GenBank/DDBJ whole genome shotgun (WGS) entry which is preliminary data.</text>
</comment>